<dbReference type="AlphaFoldDB" id="A0A174A5Z2"/>
<gene>
    <name evidence="7" type="ORF">DW912_00060</name>
    <name evidence="6" type="ORF">DWV45_04635</name>
    <name evidence="5" type="ORF">DWV78_12250</name>
    <name evidence="2" type="ORF">ERS852417_01072</name>
    <name evidence="3" type="ORF">LIZ82_14005</name>
    <name evidence="4" type="ORF">PNE45_15015</name>
</gene>
<evidence type="ECO:0000313" key="11">
    <source>
        <dbReference type="Proteomes" id="UP000286581"/>
    </source>
</evidence>
<dbReference type="Proteomes" id="UP001212823">
    <property type="component" value="Unassembled WGS sequence"/>
</dbReference>
<dbReference type="Proteomes" id="UP000286220">
    <property type="component" value="Unassembled WGS sequence"/>
</dbReference>
<sequence length="202" mass="22960">MMKQFFRKTMKNIATYVELVLSAFLVFVIAILIIKLVGQCFFDIWHDKLELEYYMEYAMSLAIGVEFVKMLCTHQPGTIIEVLLFATARQMIVEHLNVYETLVGIGAIAALFTIRKFLFCSFDEADHMICRGSQTVAHANLITGAKIPEEKTRILRNVISDKLSEEGKTVAIGACVYYKDCALRVDSMREGMVTRVEVIKNL</sequence>
<dbReference type="EMBL" id="JAQLYE010000047">
    <property type="protein sequence ID" value="MDB8019319.1"/>
    <property type="molecule type" value="Genomic_DNA"/>
</dbReference>
<dbReference type="Proteomes" id="UP000286581">
    <property type="component" value="Unassembled WGS sequence"/>
</dbReference>
<dbReference type="Proteomes" id="UP001197741">
    <property type="component" value="Unassembled WGS sequence"/>
</dbReference>
<evidence type="ECO:0000313" key="4">
    <source>
        <dbReference type="EMBL" id="MDB8019319.1"/>
    </source>
</evidence>
<dbReference type="Proteomes" id="UP000095384">
    <property type="component" value="Unassembled WGS sequence"/>
</dbReference>
<feature type="transmembrane region" description="Helical" evidence="1">
    <location>
        <begin position="12"/>
        <end position="34"/>
    </location>
</feature>
<evidence type="ECO:0000313" key="9">
    <source>
        <dbReference type="Proteomes" id="UP000283683"/>
    </source>
</evidence>
<protein>
    <recommendedName>
        <fullName evidence="12">Transporter</fullName>
    </recommendedName>
</protein>
<proteinExistence type="predicted"/>
<dbReference type="Proteomes" id="UP000283683">
    <property type="component" value="Unassembled WGS sequence"/>
</dbReference>
<evidence type="ECO:0000313" key="2">
    <source>
        <dbReference type="EMBL" id="CUN82808.1"/>
    </source>
</evidence>
<reference evidence="2 8" key="1">
    <citation type="submission" date="2015-09" db="EMBL/GenBank/DDBJ databases">
        <authorList>
            <consortium name="Pathogen Informatics"/>
        </authorList>
    </citation>
    <scope>NUCLEOTIDE SEQUENCE [LARGE SCALE GENOMIC DNA]</scope>
    <source>
        <strain evidence="2 8">2789STDY5608860</strain>
    </source>
</reference>
<reference evidence="3" key="3">
    <citation type="submission" date="2021-10" db="EMBL/GenBank/DDBJ databases">
        <title>Collection of gut derived symbiotic bacterial strains cultured from healthy donors.</title>
        <authorList>
            <person name="Lin H."/>
            <person name="Littmann E."/>
            <person name="Kohout C."/>
            <person name="Pamer E.G."/>
        </authorList>
    </citation>
    <scope>NUCLEOTIDE SEQUENCE</scope>
    <source>
        <strain evidence="3">DFI.7.28A</strain>
    </source>
</reference>
<dbReference type="EMBL" id="QSAE01000044">
    <property type="protein sequence ID" value="RGW38823.1"/>
    <property type="molecule type" value="Genomic_DNA"/>
</dbReference>
<keyword evidence="1" id="KW-1133">Transmembrane helix</keyword>
<evidence type="ECO:0000313" key="6">
    <source>
        <dbReference type="EMBL" id="RGW88655.1"/>
    </source>
</evidence>
<evidence type="ECO:0000313" key="10">
    <source>
        <dbReference type="Proteomes" id="UP000286220"/>
    </source>
</evidence>
<keyword evidence="1" id="KW-0812">Transmembrane</keyword>
<dbReference type="EMBL" id="JAJCJQ010000029">
    <property type="protein sequence ID" value="MCB6961991.1"/>
    <property type="molecule type" value="Genomic_DNA"/>
</dbReference>
<name>A0A174A5Z2_9FIRM</name>
<evidence type="ECO:0000313" key="7">
    <source>
        <dbReference type="EMBL" id="RHA94497.1"/>
    </source>
</evidence>
<dbReference type="EMBL" id="QSFZ01000001">
    <property type="protein sequence ID" value="RHA94497.1"/>
    <property type="molecule type" value="Genomic_DNA"/>
</dbReference>
<evidence type="ECO:0008006" key="12">
    <source>
        <dbReference type="Google" id="ProtNLM"/>
    </source>
</evidence>
<accession>A0A174A5Z2</accession>
<dbReference type="EMBL" id="CYYW01000005">
    <property type="protein sequence ID" value="CUN82808.1"/>
    <property type="molecule type" value="Genomic_DNA"/>
</dbReference>
<dbReference type="RefSeq" id="WP_022293789.1">
    <property type="nucleotide sequence ID" value="NZ_CP143947.1"/>
</dbReference>
<reference evidence="9 10" key="2">
    <citation type="submission" date="2018-08" db="EMBL/GenBank/DDBJ databases">
        <title>A genome reference for cultivated species of the human gut microbiota.</title>
        <authorList>
            <person name="Zou Y."/>
            <person name="Xue W."/>
            <person name="Luo G."/>
        </authorList>
    </citation>
    <scope>NUCLEOTIDE SEQUENCE [LARGE SCALE GENOMIC DNA]</scope>
    <source>
        <strain evidence="6 9">AF06-19</strain>
        <strain evidence="5 11">AF12-8</strain>
        <strain evidence="7 10">AM42-17AT</strain>
    </source>
</reference>
<evidence type="ECO:0000313" key="8">
    <source>
        <dbReference type="Proteomes" id="UP000095384"/>
    </source>
</evidence>
<evidence type="ECO:0000256" key="1">
    <source>
        <dbReference type="SAM" id="Phobius"/>
    </source>
</evidence>
<organism evidence="2 8">
    <name type="scientific">Agathobacter rectalis</name>
    <dbReference type="NCBI Taxonomy" id="39491"/>
    <lineage>
        <taxon>Bacteria</taxon>
        <taxon>Bacillati</taxon>
        <taxon>Bacillota</taxon>
        <taxon>Clostridia</taxon>
        <taxon>Lachnospirales</taxon>
        <taxon>Lachnospiraceae</taxon>
        <taxon>Agathobacter</taxon>
    </lineage>
</organism>
<keyword evidence="1" id="KW-0472">Membrane</keyword>
<reference evidence="4" key="4">
    <citation type="submission" date="2023-01" db="EMBL/GenBank/DDBJ databases">
        <title>Human gut microbiome strain richness.</title>
        <authorList>
            <person name="Chen-Liaw A."/>
        </authorList>
    </citation>
    <scope>NUCLEOTIDE SEQUENCE</scope>
    <source>
        <strain evidence="4">1001283st1_D2_1001283B150209_150212</strain>
    </source>
</reference>
<evidence type="ECO:0000313" key="3">
    <source>
        <dbReference type="EMBL" id="MCB6961991.1"/>
    </source>
</evidence>
<dbReference type="EMBL" id="QSAZ01000003">
    <property type="protein sequence ID" value="RGW88655.1"/>
    <property type="molecule type" value="Genomic_DNA"/>
</dbReference>
<evidence type="ECO:0000313" key="5">
    <source>
        <dbReference type="EMBL" id="RGW38823.1"/>
    </source>
</evidence>